<sequence length="110" mass="11191">MKKSVRLLYTIGVCGLALGALTTTAVTLVNNGQSTIAASSSLVSDDTSTRSITIHKYSTKDGAGVATGTTDDEAGIDTSVHKPLSGIKFTVQKVTKADGATTIDASDPTT</sequence>
<evidence type="ECO:0000313" key="3">
    <source>
        <dbReference type="Proteomes" id="UP001597192"/>
    </source>
</evidence>
<proteinExistence type="predicted"/>
<name>A0ABW4CV96_9LACO</name>
<dbReference type="Gene3D" id="2.60.40.10">
    <property type="entry name" value="Immunoglobulins"/>
    <property type="match status" value="1"/>
</dbReference>
<dbReference type="EMBL" id="JBHTOG010000063">
    <property type="protein sequence ID" value="MFD1433305.1"/>
    <property type="molecule type" value="Genomic_DNA"/>
</dbReference>
<reference evidence="3" key="1">
    <citation type="journal article" date="2019" name="Int. J. Syst. Evol. Microbiol.">
        <title>The Global Catalogue of Microorganisms (GCM) 10K type strain sequencing project: providing services to taxonomists for standard genome sequencing and annotation.</title>
        <authorList>
            <consortium name="The Broad Institute Genomics Platform"/>
            <consortium name="The Broad Institute Genome Sequencing Center for Infectious Disease"/>
            <person name="Wu L."/>
            <person name="Ma J."/>
        </authorList>
    </citation>
    <scope>NUCLEOTIDE SEQUENCE [LARGE SCALE GENOMIC DNA]</scope>
    <source>
        <strain evidence="3">CCM 8947</strain>
    </source>
</reference>
<keyword evidence="3" id="KW-1185">Reference proteome</keyword>
<feature type="chain" id="PRO_5045339791" evidence="1">
    <location>
        <begin position="26"/>
        <end position="110"/>
    </location>
</feature>
<organism evidence="2 3">
    <name type="scientific">Lacticaseibacillus yichunensis</name>
    <dbReference type="NCBI Taxonomy" id="2486015"/>
    <lineage>
        <taxon>Bacteria</taxon>
        <taxon>Bacillati</taxon>
        <taxon>Bacillota</taxon>
        <taxon>Bacilli</taxon>
        <taxon>Lactobacillales</taxon>
        <taxon>Lactobacillaceae</taxon>
        <taxon>Lacticaseibacillus</taxon>
    </lineage>
</organism>
<protein>
    <submittedName>
        <fullName evidence="2">Uncharacterized protein</fullName>
    </submittedName>
</protein>
<evidence type="ECO:0000313" key="2">
    <source>
        <dbReference type="EMBL" id="MFD1433305.1"/>
    </source>
</evidence>
<dbReference type="InterPro" id="IPR013783">
    <property type="entry name" value="Ig-like_fold"/>
</dbReference>
<dbReference type="RefSeq" id="WP_125696180.1">
    <property type="nucleotide sequence ID" value="NZ_JBHTOG010000063.1"/>
</dbReference>
<accession>A0ABW4CV96</accession>
<keyword evidence="1" id="KW-0732">Signal</keyword>
<evidence type="ECO:0000256" key="1">
    <source>
        <dbReference type="SAM" id="SignalP"/>
    </source>
</evidence>
<feature type="signal peptide" evidence="1">
    <location>
        <begin position="1"/>
        <end position="25"/>
    </location>
</feature>
<comment type="caution">
    <text evidence="2">The sequence shown here is derived from an EMBL/GenBank/DDBJ whole genome shotgun (WGS) entry which is preliminary data.</text>
</comment>
<dbReference type="Proteomes" id="UP001597192">
    <property type="component" value="Unassembled WGS sequence"/>
</dbReference>
<gene>
    <name evidence="2" type="ORF">ACFQ47_11570</name>
</gene>